<dbReference type="CDD" id="cd07067">
    <property type="entry name" value="HP_PGM_like"/>
    <property type="match status" value="1"/>
</dbReference>
<accession>A0A8J3JRY1</accession>
<keyword evidence="4" id="KW-1185">Reference proteome</keyword>
<reference evidence="3 4" key="1">
    <citation type="submission" date="2021-01" db="EMBL/GenBank/DDBJ databases">
        <title>Whole genome shotgun sequence of Catellatospora bangladeshensis NBRC 107357.</title>
        <authorList>
            <person name="Komaki H."/>
            <person name="Tamura T."/>
        </authorList>
    </citation>
    <scope>NUCLEOTIDE SEQUENCE [LARGE SCALE GENOMIC DNA]</scope>
    <source>
        <strain evidence="3 4">NBRC 107357</strain>
    </source>
</reference>
<evidence type="ECO:0000313" key="3">
    <source>
        <dbReference type="EMBL" id="GIF85553.1"/>
    </source>
</evidence>
<dbReference type="SMART" id="SM00855">
    <property type="entry name" value="PGAM"/>
    <property type="match status" value="1"/>
</dbReference>
<dbReference type="AlphaFoldDB" id="A0A8J3JRY1"/>
<dbReference type="Pfam" id="PF00300">
    <property type="entry name" value="His_Phos_1"/>
    <property type="match status" value="1"/>
</dbReference>
<proteinExistence type="predicted"/>
<dbReference type="Gene3D" id="3.40.50.1240">
    <property type="entry name" value="Phosphoglycerate mutase-like"/>
    <property type="match status" value="1"/>
</dbReference>
<dbReference type="InterPro" id="IPR050275">
    <property type="entry name" value="PGM_Phosphatase"/>
</dbReference>
<dbReference type="InterPro" id="IPR029033">
    <property type="entry name" value="His_PPase_superfam"/>
</dbReference>
<dbReference type="PANTHER" id="PTHR48100">
    <property type="entry name" value="BROAD-SPECIFICITY PHOSPHATASE YOR283W-RELATED"/>
    <property type="match status" value="1"/>
</dbReference>
<comment type="caution">
    <text evidence="3">The sequence shown here is derived from an EMBL/GenBank/DDBJ whole genome shotgun (WGS) entry which is preliminary data.</text>
</comment>
<evidence type="ECO:0000256" key="1">
    <source>
        <dbReference type="PIRSR" id="PIRSR613078-1"/>
    </source>
</evidence>
<evidence type="ECO:0000313" key="4">
    <source>
        <dbReference type="Proteomes" id="UP000601223"/>
    </source>
</evidence>
<dbReference type="GO" id="GO:0005737">
    <property type="term" value="C:cytoplasm"/>
    <property type="evidence" value="ECO:0007669"/>
    <property type="project" value="TreeGrafter"/>
</dbReference>
<feature type="binding site" evidence="2">
    <location>
        <position position="67"/>
    </location>
    <ligand>
        <name>substrate</name>
    </ligand>
</feature>
<feature type="active site" description="Tele-phosphohistidine intermediate" evidence="1">
    <location>
        <position position="18"/>
    </location>
</feature>
<feature type="active site" description="Proton donor/acceptor" evidence="1">
    <location>
        <position position="91"/>
    </location>
</feature>
<evidence type="ECO:0000256" key="2">
    <source>
        <dbReference type="PIRSR" id="PIRSR613078-2"/>
    </source>
</evidence>
<organism evidence="3 4">
    <name type="scientific">Catellatospora bangladeshensis</name>
    <dbReference type="NCBI Taxonomy" id="310355"/>
    <lineage>
        <taxon>Bacteria</taxon>
        <taxon>Bacillati</taxon>
        <taxon>Actinomycetota</taxon>
        <taxon>Actinomycetes</taxon>
        <taxon>Micromonosporales</taxon>
        <taxon>Micromonosporaceae</taxon>
        <taxon>Catellatospora</taxon>
    </lineage>
</organism>
<dbReference type="RefSeq" id="WP_203755633.1">
    <property type="nucleotide sequence ID" value="NZ_BONF01000048.1"/>
</dbReference>
<dbReference type="PANTHER" id="PTHR48100:SF62">
    <property type="entry name" value="GLUCOSYL-3-PHOSPHOGLYCERATE PHOSPHATASE"/>
    <property type="match status" value="1"/>
</dbReference>
<name>A0A8J3JRY1_9ACTN</name>
<dbReference type="EMBL" id="BONF01000048">
    <property type="protein sequence ID" value="GIF85553.1"/>
    <property type="molecule type" value="Genomic_DNA"/>
</dbReference>
<gene>
    <name evidence="3" type="primary">gpm_3</name>
    <name evidence="3" type="ORF">Cba03nite_69020</name>
</gene>
<dbReference type="InterPro" id="IPR013078">
    <property type="entry name" value="His_Pase_superF_clade-1"/>
</dbReference>
<feature type="binding site" evidence="2">
    <location>
        <begin position="17"/>
        <end position="24"/>
    </location>
    <ligand>
        <name>substrate</name>
    </ligand>
</feature>
<protein>
    <submittedName>
        <fullName evidence="3">Phosphoglycerate mutase</fullName>
    </submittedName>
</protein>
<dbReference type="SUPFAM" id="SSF53254">
    <property type="entry name" value="Phosphoglycerate mutase-like"/>
    <property type="match status" value="1"/>
</dbReference>
<sequence>MSLERGTEPPTRILLWRHGNTDSNAAQRVQGQLDVPLNDLGRAQAAAAAQVLAGREPQLLITSDLGRAAQTAAALAGLTGLSAERDVRLRERYFGAWQGLTTPEVKERFPESYARWRAADPDPGDGIEPLPDLGKRVSEAIRQAAERLPGGTIVLAAHGAAIKYGVAALLGWPEEMLPTVAPVQNCHWVDLIHQGSSGWRLSAYNVGV</sequence>
<dbReference type="Proteomes" id="UP000601223">
    <property type="component" value="Unassembled WGS sequence"/>
</dbReference>
<dbReference type="GO" id="GO:0016791">
    <property type="term" value="F:phosphatase activity"/>
    <property type="evidence" value="ECO:0007669"/>
    <property type="project" value="TreeGrafter"/>
</dbReference>